<dbReference type="Gene3D" id="3.90.550.10">
    <property type="entry name" value="Spore Coat Polysaccharide Biosynthesis Protein SpsA, Chain A"/>
    <property type="match status" value="1"/>
</dbReference>
<keyword evidence="3" id="KW-1185">Reference proteome</keyword>
<comment type="caution">
    <text evidence="2">The sequence shown here is derived from an EMBL/GenBank/DDBJ whole genome shotgun (WGS) entry which is preliminary data.</text>
</comment>
<dbReference type="InterPro" id="IPR001173">
    <property type="entry name" value="Glyco_trans_2-like"/>
</dbReference>
<keyword evidence="2" id="KW-0808">Transferase</keyword>
<dbReference type="EC" id="2.4.-.-" evidence="2"/>
<dbReference type="RefSeq" id="WP_162087584.1">
    <property type="nucleotide sequence ID" value="NZ_CAJIMS010000001.1"/>
</dbReference>
<evidence type="ECO:0000313" key="3">
    <source>
        <dbReference type="Proteomes" id="UP000662618"/>
    </source>
</evidence>
<gene>
    <name evidence="2" type="primary">epsE_1</name>
    <name evidence="2" type="ORF">CHRY9390_01154</name>
</gene>
<accession>A0A9N8MFY5</accession>
<dbReference type="PANTHER" id="PTHR22916:SF3">
    <property type="entry name" value="UDP-GLCNAC:BETAGAL BETA-1,3-N-ACETYLGLUCOSAMINYLTRANSFERASE-LIKE PROTEIN 1"/>
    <property type="match status" value="1"/>
</dbReference>
<feature type="domain" description="Glycosyltransferase 2-like" evidence="1">
    <location>
        <begin position="11"/>
        <end position="138"/>
    </location>
</feature>
<evidence type="ECO:0000313" key="2">
    <source>
        <dbReference type="EMBL" id="CAD7803951.1"/>
    </source>
</evidence>
<protein>
    <submittedName>
        <fullName evidence="2">Glycosyltransferase EpsE</fullName>
        <ecNumber evidence="2">2.4.-.-</ecNumber>
    </submittedName>
</protein>
<dbReference type="SUPFAM" id="SSF53448">
    <property type="entry name" value="Nucleotide-diphospho-sugar transferases"/>
    <property type="match status" value="1"/>
</dbReference>
<dbReference type="InterPro" id="IPR029044">
    <property type="entry name" value="Nucleotide-diphossugar_trans"/>
</dbReference>
<dbReference type="Proteomes" id="UP000662618">
    <property type="component" value="Unassembled WGS sequence"/>
</dbReference>
<dbReference type="PANTHER" id="PTHR22916">
    <property type="entry name" value="GLYCOSYLTRANSFERASE"/>
    <property type="match status" value="1"/>
</dbReference>
<dbReference type="EMBL" id="CAJIMS010000001">
    <property type="protein sequence ID" value="CAD7803951.1"/>
    <property type="molecule type" value="Genomic_DNA"/>
</dbReference>
<organism evidence="2 3">
    <name type="scientific">Chryseobacterium aquaeductus</name>
    <dbReference type="NCBI Taxonomy" id="2675056"/>
    <lineage>
        <taxon>Bacteria</taxon>
        <taxon>Pseudomonadati</taxon>
        <taxon>Bacteroidota</taxon>
        <taxon>Flavobacteriia</taxon>
        <taxon>Flavobacteriales</taxon>
        <taxon>Weeksellaceae</taxon>
        <taxon>Chryseobacterium group</taxon>
        <taxon>Chryseobacterium</taxon>
    </lineage>
</organism>
<evidence type="ECO:0000259" key="1">
    <source>
        <dbReference type="Pfam" id="PF00535"/>
    </source>
</evidence>
<sequence length="341" mass="39931">MDENIKHPKISVVMPVYNGEKYLVEAIDSILNQTYSDFELLLINDGSKDATESIILSYSDERIVYVKNEENLGLIKTLNKGIDLARGEFIARMDQDDISHQKRFEKQIKIFEENNEVGVCGTWFTMFGGNIDKILVAHPERSEEIKLHLLGHCTLGHPTIMLRKSSIGSERYDEDYQAAEDYDFWVRLSKITELYNIPESLLDYRMHDSNMTVLEGSIQFLNSDNIRARQLRELGIHHHKNEVQYCVMLFTDAYIKQIKFQELKKIIKFANNIEQKNSKKNIYNQDLLQKAISKRLFYIFEKTEKKSLLLISFLVWNRRSILRETGIKKTVRLIVNILNNK</sequence>
<dbReference type="Pfam" id="PF00535">
    <property type="entry name" value="Glycos_transf_2"/>
    <property type="match status" value="1"/>
</dbReference>
<dbReference type="GO" id="GO:0016758">
    <property type="term" value="F:hexosyltransferase activity"/>
    <property type="evidence" value="ECO:0007669"/>
    <property type="project" value="UniProtKB-ARBA"/>
</dbReference>
<dbReference type="AlphaFoldDB" id="A0A9N8MFY5"/>
<keyword evidence="2" id="KW-0328">Glycosyltransferase</keyword>
<name>A0A9N8MFY5_9FLAO</name>
<proteinExistence type="predicted"/>
<reference evidence="2" key="1">
    <citation type="submission" date="2020-12" db="EMBL/GenBank/DDBJ databases">
        <authorList>
            <person name="Rodrigo-Torres L."/>
            <person name="Arahal R. D."/>
            <person name="Lucena T."/>
        </authorList>
    </citation>
    <scope>NUCLEOTIDE SEQUENCE</scope>
    <source>
        <strain evidence="2">CECT 9390</strain>
    </source>
</reference>